<dbReference type="GO" id="GO:0005737">
    <property type="term" value="C:cytoplasm"/>
    <property type="evidence" value="ECO:0007669"/>
    <property type="project" value="TreeGrafter"/>
</dbReference>
<dbReference type="OrthoDB" id="424753at2759"/>
<dbReference type="SUPFAM" id="SSF49758">
    <property type="entry name" value="Calpain large subunit, middle domain (domain III)"/>
    <property type="match status" value="1"/>
</dbReference>
<feature type="active site" evidence="8 9">
    <location>
        <position position="355"/>
    </location>
</feature>
<dbReference type="PROSITE" id="PS50222">
    <property type="entry name" value="EF_HAND_2"/>
    <property type="match status" value="1"/>
</dbReference>
<evidence type="ECO:0000256" key="5">
    <source>
        <dbReference type="ARBA" id="ARBA00022801"/>
    </source>
</evidence>
<dbReference type="PANTHER" id="PTHR10183">
    <property type="entry name" value="CALPAIN"/>
    <property type="match status" value="1"/>
</dbReference>
<evidence type="ECO:0000256" key="1">
    <source>
        <dbReference type="ARBA" id="ARBA00007623"/>
    </source>
</evidence>
<keyword evidence="13" id="KW-1185">Reference proteome</keyword>
<dbReference type="PANTHER" id="PTHR10183:SF433">
    <property type="entry name" value="CALPAIN-A-RELATED"/>
    <property type="match status" value="1"/>
</dbReference>
<dbReference type="SMART" id="SM00230">
    <property type="entry name" value="CysPc"/>
    <property type="match status" value="1"/>
</dbReference>
<dbReference type="PROSITE" id="PS00139">
    <property type="entry name" value="THIOL_PROTEASE_CYS"/>
    <property type="match status" value="1"/>
</dbReference>
<evidence type="ECO:0000256" key="7">
    <source>
        <dbReference type="ARBA" id="ARBA00022837"/>
    </source>
</evidence>
<dbReference type="InterPro" id="IPR002048">
    <property type="entry name" value="EF_hand_dom"/>
</dbReference>
<dbReference type="Pfam" id="PF00648">
    <property type="entry name" value="Peptidase_C2"/>
    <property type="match status" value="1"/>
</dbReference>
<evidence type="ECO:0000256" key="3">
    <source>
        <dbReference type="ARBA" id="ARBA00022723"/>
    </source>
</evidence>
<dbReference type="FunFam" id="3.90.70.10:FF:000001">
    <property type="entry name" value="Calpain-1 catalytic subunit"/>
    <property type="match status" value="1"/>
</dbReference>
<keyword evidence="6 9" id="KW-0788">Thiol protease</keyword>
<keyword evidence="2 9" id="KW-0645">Protease</keyword>
<gene>
    <name evidence="12" type="ORF">DGYR_LOCUS2741</name>
</gene>
<dbReference type="Pfam" id="PF01067">
    <property type="entry name" value="Calpain_III"/>
    <property type="match status" value="1"/>
</dbReference>
<dbReference type="GO" id="GO:0005509">
    <property type="term" value="F:calcium ion binding"/>
    <property type="evidence" value="ECO:0007669"/>
    <property type="project" value="InterPro"/>
</dbReference>
<feature type="active site" evidence="8 9">
    <location>
        <position position="382"/>
    </location>
</feature>
<protein>
    <submittedName>
        <fullName evidence="12">DgyrCDS2972</fullName>
    </submittedName>
</protein>
<dbReference type="InterPro" id="IPR000169">
    <property type="entry name" value="Pept_cys_AS"/>
</dbReference>
<accession>A0A7I8VCD6</accession>
<dbReference type="FunFam" id="2.60.120.380:FF:000001">
    <property type="entry name" value="Calpain-1 catalytic subunit"/>
    <property type="match status" value="1"/>
</dbReference>
<evidence type="ECO:0000259" key="10">
    <source>
        <dbReference type="PROSITE" id="PS50203"/>
    </source>
</evidence>
<evidence type="ECO:0000256" key="4">
    <source>
        <dbReference type="ARBA" id="ARBA00022737"/>
    </source>
</evidence>
<keyword evidence="5 9" id="KW-0378">Hydrolase</keyword>
<dbReference type="InterPro" id="IPR038765">
    <property type="entry name" value="Papain-like_cys_pep_sf"/>
</dbReference>
<dbReference type="SUPFAM" id="SSF54001">
    <property type="entry name" value="Cysteine proteinases"/>
    <property type="match status" value="1"/>
</dbReference>
<keyword evidence="3" id="KW-0479">Metal-binding</keyword>
<dbReference type="GO" id="GO:0006508">
    <property type="term" value="P:proteolysis"/>
    <property type="evidence" value="ECO:0007669"/>
    <property type="project" value="UniProtKB-KW"/>
</dbReference>
<dbReference type="InterPro" id="IPR036213">
    <property type="entry name" value="Calpain_III_sf"/>
</dbReference>
<evidence type="ECO:0000313" key="13">
    <source>
        <dbReference type="Proteomes" id="UP000549394"/>
    </source>
</evidence>
<keyword evidence="7" id="KW-0106">Calcium</keyword>
<evidence type="ECO:0000256" key="9">
    <source>
        <dbReference type="PROSITE-ProRule" id="PRU00239"/>
    </source>
</evidence>
<evidence type="ECO:0000259" key="11">
    <source>
        <dbReference type="PROSITE" id="PS50222"/>
    </source>
</evidence>
<organism evidence="12 13">
    <name type="scientific">Dimorphilus gyrociliatus</name>
    <dbReference type="NCBI Taxonomy" id="2664684"/>
    <lineage>
        <taxon>Eukaryota</taxon>
        <taxon>Metazoa</taxon>
        <taxon>Spiralia</taxon>
        <taxon>Lophotrochozoa</taxon>
        <taxon>Annelida</taxon>
        <taxon>Polychaeta</taxon>
        <taxon>Polychaeta incertae sedis</taxon>
        <taxon>Dinophilidae</taxon>
        <taxon>Dimorphilus</taxon>
    </lineage>
</organism>
<dbReference type="InterPro" id="IPR001300">
    <property type="entry name" value="Peptidase_C2_calpain_cat"/>
</dbReference>
<comment type="caution">
    <text evidence="12">The sequence shown here is derived from an EMBL/GenBank/DDBJ whole genome shotgun (WGS) entry which is preliminary data.</text>
</comment>
<dbReference type="Gene3D" id="3.90.70.10">
    <property type="entry name" value="Cysteine proteinases"/>
    <property type="match status" value="1"/>
</dbReference>
<dbReference type="Proteomes" id="UP000549394">
    <property type="component" value="Unassembled WGS sequence"/>
</dbReference>
<dbReference type="InterPro" id="IPR022682">
    <property type="entry name" value="Calpain_domain_III"/>
</dbReference>
<comment type="similarity">
    <text evidence="1">Belongs to the peptidase C2 family.</text>
</comment>
<proteinExistence type="inferred from homology"/>
<dbReference type="Gene3D" id="1.10.238.10">
    <property type="entry name" value="EF-hand"/>
    <property type="match status" value="1"/>
</dbReference>
<dbReference type="CDD" id="cd00044">
    <property type="entry name" value="CysPc"/>
    <property type="match status" value="1"/>
</dbReference>
<dbReference type="EMBL" id="CAJFCJ010000004">
    <property type="protein sequence ID" value="CAD5113807.1"/>
    <property type="molecule type" value="Genomic_DNA"/>
</dbReference>
<dbReference type="SMART" id="SM00054">
    <property type="entry name" value="EFh"/>
    <property type="match status" value="2"/>
</dbReference>
<dbReference type="SMART" id="SM00720">
    <property type="entry name" value="calpain_III"/>
    <property type="match status" value="1"/>
</dbReference>
<dbReference type="InterPro" id="IPR022683">
    <property type="entry name" value="Calpain_III"/>
</dbReference>
<evidence type="ECO:0000256" key="6">
    <source>
        <dbReference type="ARBA" id="ARBA00022807"/>
    </source>
</evidence>
<name>A0A7I8VCD6_9ANNE</name>
<sequence>MADGSRADNGTVFSTKLIGQRWGIFHKSRIGSCNGERMSSINYSEIGPVRATVTEVCTIASPDGERTESKIYRYGGNIGNNGFSHGQTPEQTNYFDRSKRYSKGWGGSNRKIKPYYNTSLEMRGKSFDEVRSKCLREGRLFEDGDFPATDSSLTFQGRPKRAIEWKRPHEICDNPKLFVEGASRFDVQQGELGDCWLLAAIASLTLHDELLFKVVPPDQYFQRSNGYCGVFRFNFWRFGEWTEVIVDDRLPTYNGQLVYMHSKDPDEFWTALLEKAYAKLVGSYEALRGGSAAEAMEDFTGGVTELFDIRPKTRPSNLWKILTKAFERNSLMGCSIEAIPGQVEARLRNGLICGHAYSITSVRNVEVESSTRVAVPMIRIRNPWGNEAEWLGGWSDGSTEWQFISEAERKKIGLVFDDDGEFWMSFHDFCEAFHKLEICNLGPESPLDSRKHKRKWEGTKLYGSWRKNVNAGGCRNFLETFWTNPQYRVTVTDPDEDDEEDLGTIIIGLMQIGRRKLRKEGKDLLTIGYVIYELKETVNEPLGIQFFKYHQSQARSPAFINMREVCGRHKLKPGQYCIIPSTFEPNHEAEFLLRIFSEKTNTTNELDEETCVTDVKIQVPITDTETERLMKSAFRSISGGDLEIDAYELQAILDNAFKKEFTFNGFSSETCRSMVALMDVDRSGKLGYEEFKKLWMDIRMWKSVFKQYDKDRSGTFNSYELRNVFHAVGYKISNSTFNTLVKRYSYRDGTIYFDDFIHCVVRMKTMFDIFTEMQRTPYGNAEFDLDCFIQTTMYS</sequence>
<feature type="domain" description="Calpain catalytic" evidence="10">
    <location>
        <begin position="140"/>
        <end position="442"/>
    </location>
</feature>
<dbReference type="SUPFAM" id="SSF47473">
    <property type="entry name" value="EF-hand"/>
    <property type="match status" value="1"/>
</dbReference>
<dbReference type="GO" id="GO:0004198">
    <property type="term" value="F:calcium-dependent cysteine-type endopeptidase activity"/>
    <property type="evidence" value="ECO:0007669"/>
    <property type="project" value="InterPro"/>
</dbReference>
<dbReference type="CDD" id="cd00214">
    <property type="entry name" value="Calpain_III"/>
    <property type="match status" value="1"/>
</dbReference>
<dbReference type="PROSITE" id="PS50203">
    <property type="entry name" value="CALPAIN_CAT"/>
    <property type="match status" value="1"/>
</dbReference>
<evidence type="ECO:0000256" key="2">
    <source>
        <dbReference type="ARBA" id="ARBA00022670"/>
    </source>
</evidence>
<evidence type="ECO:0000256" key="8">
    <source>
        <dbReference type="PIRSR" id="PIRSR622684-1"/>
    </source>
</evidence>
<feature type="active site" evidence="8 9">
    <location>
        <position position="195"/>
    </location>
</feature>
<dbReference type="CDD" id="cd16196">
    <property type="entry name" value="EFh_PEF_CalpA_B"/>
    <property type="match status" value="1"/>
</dbReference>
<feature type="domain" description="EF-hand" evidence="11">
    <location>
        <begin position="696"/>
        <end position="731"/>
    </location>
</feature>
<dbReference type="InterPro" id="IPR011992">
    <property type="entry name" value="EF-hand-dom_pair"/>
</dbReference>
<dbReference type="InterPro" id="IPR022684">
    <property type="entry name" value="Calpain_cysteine_protease"/>
</dbReference>
<dbReference type="AlphaFoldDB" id="A0A7I8VCD6"/>
<dbReference type="Gene3D" id="2.60.120.380">
    <property type="match status" value="1"/>
</dbReference>
<dbReference type="InterPro" id="IPR033883">
    <property type="entry name" value="C2_III"/>
</dbReference>
<keyword evidence="4" id="KW-0677">Repeat</keyword>
<reference evidence="12 13" key="1">
    <citation type="submission" date="2020-08" db="EMBL/GenBank/DDBJ databases">
        <authorList>
            <person name="Hejnol A."/>
        </authorList>
    </citation>
    <scope>NUCLEOTIDE SEQUENCE [LARGE SCALE GENOMIC DNA]</scope>
</reference>
<dbReference type="PRINTS" id="PR00704">
    <property type="entry name" value="CALPAIN"/>
</dbReference>
<evidence type="ECO:0000313" key="12">
    <source>
        <dbReference type="EMBL" id="CAD5113807.1"/>
    </source>
</evidence>